<name>A0A7H0LFQ2_9SPHN</name>
<dbReference type="InterPro" id="IPR011044">
    <property type="entry name" value="Quino_amine_DH_bsu"/>
</dbReference>
<reference evidence="1 2" key="1">
    <citation type="submission" date="2020-09" db="EMBL/GenBank/DDBJ databases">
        <title>Sphingomonas sp., a new species isolated from pork steak.</title>
        <authorList>
            <person name="Heidler von Heilborn D."/>
        </authorList>
    </citation>
    <scope>NUCLEOTIDE SEQUENCE [LARGE SCALE GENOMIC DNA]</scope>
    <source>
        <strain evidence="2">S8-3T</strain>
    </source>
</reference>
<dbReference type="Proteomes" id="UP000516148">
    <property type="component" value="Chromosome"/>
</dbReference>
<evidence type="ECO:0008006" key="3">
    <source>
        <dbReference type="Google" id="ProtNLM"/>
    </source>
</evidence>
<dbReference type="InterPro" id="IPR011047">
    <property type="entry name" value="Quinoprotein_ADH-like_sf"/>
</dbReference>
<gene>
    <name evidence="1" type="ORF">H3Z74_17380</name>
</gene>
<accession>A0A7H0LFQ2</accession>
<dbReference type="KEGG" id="spap:H3Z74_17380"/>
<dbReference type="SUPFAM" id="SSF50998">
    <property type="entry name" value="Quinoprotein alcohol dehydrogenase-like"/>
    <property type="match status" value="1"/>
</dbReference>
<keyword evidence="2" id="KW-1185">Reference proteome</keyword>
<dbReference type="EMBL" id="CP061038">
    <property type="protein sequence ID" value="QNQ08505.1"/>
    <property type="molecule type" value="Genomic_DNA"/>
</dbReference>
<evidence type="ECO:0000313" key="1">
    <source>
        <dbReference type="EMBL" id="QNQ08505.1"/>
    </source>
</evidence>
<organism evidence="1 2">
    <name type="scientific">Sphingomonas alpina</name>
    <dbReference type="NCBI Taxonomy" id="653931"/>
    <lineage>
        <taxon>Bacteria</taxon>
        <taxon>Pseudomonadati</taxon>
        <taxon>Pseudomonadota</taxon>
        <taxon>Alphaproteobacteria</taxon>
        <taxon>Sphingomonadales</taxon>
        <taxon>Sphingomonadaceae</taxon>
        <taxon>Sphingomonas</taxon>
    </lineage>
</organism>
<sequence length="622" mass="69204">MQSSRKIGSFALAPDEEILIAGTLGGEVLVVHVDDFTVLERQRVHSGAIEAVAAHPTLPYVAAMSMDRSVSVFERQGPSLRLLDRFIFRDVPCRNDATVVPSAHSLSQALTFHPSEKRLAVRSGNAGVLELDFPDDRLTIRHCTRFHHDLDLVTLRYADADGSLISAAGGHAVLSRDGIELRSWDLGNFNLHWFEPLGDDEYLIACDELYVIRLDIRDRTEPLRGHHLTRDDLEHVTYNSTSQRAFAGGFDGTVYEIDPKTCDYRRIAWLAPYKMRWIKTLERAPDTLIAHCFNGGLYKVDLATQSVIATIKDTPNAVWTCLRDGDTLYFAGEGDTVGRVELGEPDPVTGRITVTPGTPIAKPPSNGSTYTKRMAMGVAGLLLAQKNGQLIEMGQDGARQICDVGEEVRDLAAVPGQPVAYVCTERGAVFRVDTASGDIVKAYQNRLREPIWSLAYHPLRDIIAFAERRGDIMLCDGNLKPLLSFGPTSRPKRMKWCGDTLIYVDTCELRRFDLLTQNVSDYVDNCGNTIEDFIWDESRRYLALVNYRTELVLCDFATGVKLSVVPDQPDFSKGLVWMTRPDGYPFDLATFGRSGTGHQFRIHNERCMAMGPIAPALIPALI</sequence>
<evidence type="ECO:0000313" key="2">
    <source>
        <dbReference type="Proteomes" id="UP000516148"/>
    </source>
</evidence>
<dbReference type="AlphaFoldDB" id="A0A7H0LFQ2"/>
<dbReference type="InterPro" id="IPR015943">
    <property type="entry name" value="WD40/YVTN_repeat-like_dom_sf"/>
</dbReference>
<dbReference type="RefSeq" id="WP_187760833.1">
    <property type="nucleotide sequence ID" value="NZ_CP061038.1"/>
</dbReference>
<dbReference type="Gene3D" id="2.130.10.10">
    <property type="entry name" value="YVTN repeat-like/Quinoprotein amine dehydrogenase"/>
    <property type="match status" value="3"/>
</dbReference>
<proteinExistence type="predicted"/>
<dbReference type="SUPFAM" id="SSF50969">
    <property type="entry name" value="YVTN repeat-like/Quinoprotein amine dehydrogenase"/>
    <property type="match status" value="1"/>
</dbReference>
<protein>
    <recommendedName>
        <fullName evidence="3">WD40 repeat domain-containing protein</fullName>
    </recommendedName>
</protein>